<dbReference type="CDD" id="cd10551">
    <property type="entry name" value="PsrB"/>
    <property type="match status" value="1"/>
</dbReference>
<evidence type="ECO:0000256" key="1">
    <source>
        <dbReference type="ARBA" id="ARBA00010312"/>
    </source>
</evidence>
<dbReference type="GO" id="GO:0046872">
    <property type="term" value="F:metal ion binding"/>
    <property type="evidence" value="ECO:0007669"/>
    <property type="project" value="UniProtKB-KW"/>
</dbReference>
<dbReference type="GO" id="GO:0016491">
    <property type="term" value="F:oxidoreductase activity"/>
    <property type="evidence" value="ECO:0007669"/>
    <property type="project" value="UniProtKB-KW"/>
</dbReference>
<protein>
    <submittedName>
        <fullName evidence="10">Molybdopterin oxidoreductase Fe4S4 region</fullName>
    </submittedName>
</protein>
<sequence length="1033" mass="113814">MNRRELAVQGPASTPDEGNESRNRNLTLDMGCLRQAYPHLPNGWGALFMDRRTFLKIAGIGSLSVAAGCTGNPEKNLYTLVRAPDDMVTGKPAWYASTCRECPAGCGLIAKNREGRVIKVEGNPFHPVNRGKLCMRGQAALQGVYNPDRIRTPLIKTDGRWRPLTREAATAVVRERLSEAATAGDGNVFLLSEVVGETTLDAMNQFMGAVKSGPPVLFEAFAYESLKAANALTFGIKGLCRYHIDAADVLVGFGADFLETWLSPVEYARKFKTMHGYRDGGKGLFIHVGPYQSLTAVNADQWLSIRCGTEAFVALTCIREALAAGKGRDLPANIRDALEKVSRPHTAASTCRIAGMDPSACRMLIDRLLAARRPLVLGQGAGAGAREGLAANVAVNLLNLVLDPTLSRFDFTCRHRVEIASERADVHQLFKTIGARDNAVLMLNNVNPVFALPESLGLRELLGRPSQFTVSFSNFMDDTTALADLILPVRLPLERWGEYAGRHGIVSTLQPAMGKLTDFSALTDLLAGFAGDETPADSRARRMTRDRLEAAGRIADDREWLETVQRGGIFDAAAEASPYTWKFSFDSVKLLAGLDPEPGTAAGKFTFIAAPSLRFFDGRGGNKPWLAEYPDPITKVAWQAPVWIHPDTMAREGLKSGDCLEIQSPWGRLSAPAYPCFGLDPGVLVMTTGQGHEAFGRYARGNGGNPFRLLPDTVDPVSGGPTLVVQGVDMLPEGRRMVLANTDGSKFQHGRKIALTVGMAELGGKAHPGSHTVGFGMNEFPMTLPLPDGYDPHRDVYPPHEHRDDYRWGMVVDLDRCIGCGACAVACYAENNIGVVGEERIIEGREMSWLRIERYHDPDRMEKMIFLPMMCQHCDNAPCESVCPVYAPHHGHEGLNNQIYNRCIGTRYCSQNCPYKVRRFNWYEWDRPNPLPLQLNPDVTVRMRGVMEKCSFCVQRIKDAHGRARDENRRIRDGEMVPACVQTCPTDALVFGNLADRESRVRKMTDDPRAYQVMGYLNTKPAVIYLKKVVQEI</sequence>
<dbReference type="SUPFAM" id="SSF53706">
    <property type="entry name" value="Formate dehydrogenase/DMSO reductase, domains 1-3"/>
    <property type="match status" value="1"/>
</dbReference>
<dbReference type="PROSITE" id="PS51669">
    <property type="entry name" value="4FE4S_MOW_BIS_MGD"/>
    <property type="match status" value="1"/>
</dbReference>
<dbReference type="Gene3D" id="3.40.50.740">
    <property type="match status" value="1"/>
</dbReference>
<evidence type="ECO:0000256" key="2">
    <source>
        <dbReference type="ARBA" id="ARBA00022723"/>
    </source>
</evidence>
<dbReference type="Proteomes" id="UP000014977">
    <property type="component" value="Unassembled WGS sequence"/>
</dbReference>
<dbReference type="eggNOG" id="COG0243">
    <property type="taxonomic scope" value="Bacteria"/>
</dbReference>
<keyword evidence="3" id="KW-0732">Signal</keyword>
<gene>
    <name evidence="10" type="ORF">dsmv_1666</name>
</gene>
<dbReference type="Pfam" id="PF01568">
    <property type="entry name" value="Molydop_binding"/>
    <property type="match status" value="1"/>
</dbReference>
<evidence type="ECO:0000256" key="4">
    <source>
        <dbReference type="ARBA" id="ARBA00023002"/>
    </source>
</evidence>
<evidence type="ECO:0000256" key="5">
    <source>
        <dbReference type="ARBA" id="ARBA00023004"/>
    </source>
</evidence>
<dbReference type="InterPro" id="IPR017896">
    <property type="entry name" value="4Fe4S_Fe-S-bd"/>
</dbReference>
<evidence type="ECO:0000259" key="8">
    <source>
        <dbReference type="PROSITE" id="PS51379"/>
    </source>
</evidence>
<keyword evidence="4" id="KW-0560">Oxidoreductase</keyword>
<dbReference type="InterPro" id="IPR050612">
    <property type="entry name" value="Prok_Mopterin_Oxidored"/>
</dbReference>
<dbReference type="PROSITE" id="PS51318">
    <property type="entry name" value="TAT"/>
    <property type="match status" value="1"/>
</dbReference>
<dbReference type="Gene3D" id="3.30.70.20">
    <property type="match status" value="2"/>
</dbReference>
<dbReference type="EMBL" id="ATHJ01000066">
    <property type="protein sequence ID" value="EPR42392.1"/>
    <property type="molecule type" value="Genomic_DNA"/>
</dbReference>
<dbReference type="STRING" id="897.B2D07_12790"/>
<keyword evidence="11" id="KW-1185">Reference proteome</keyword>
<dbReference type="Pfam" id="PF12838">
    <property type="entry name" value="Fer4_7"/>
    <property type="match status" value="1"/>
</dbReference>
<dbReference type="Pfam" id="PF04879">
    <property type="entry name" value="Molybdop_Fe4S4"/>
    <property type="match status" value="1"/>
</dbReference>
<dbReference type="InterPro" id="IPR006311">
    <property type="entry name" value="TAT_signal"/>
</dbReference>
<accession>S7TZB2</accession>
<keyword evidence="2" id="KW-0479">Metal-binding</keyword>
<dbReference type="PROSITE" id="PS51379">
    <property type="entry name" value="4FE4S_FER_2"/>
    <property type="match status" value="1"/>
</dbReference>
<dbReference type="SMART" id="SM00926">
    <property type="entry name" value="Molybdop_Fe4S4"/>
    <property type="match status" value="1"/>
</dbReference>
<dbReference type="Pfam" id="PF00384">
    <property type="entry name" value="Molybdopterin"/>
    <property type="match status" value="1"/>
</dbReference>
<organism evidence="10 11">
    <name type="scientific">Desulfococcus multivorans DSM 2059</name>
    <dbReference type="NCBI Taxonomy" id="1121405"/>
    <lineage>
        <taxon>Bacteria</taxon>
        <taxon>Pseudomonadati</taxon>
        <taxon>Thermodesulfobacteriota</taxon>
        <taxon>Desulfobacteria</taxon>
        <taxon>Desulfobacterales</taxon>
        <taxon>Desulfococcaceae</taxon>
        <taxon>Desulfococcus</taxon>
    </lineage>
</organism>
<dbReference type="GO" id="GO:0051539">
    <property type="term" value="F:4 iron, 4 sulfur cluster binding"/>
    <property type="evidence" value="ECO:0007669"/>
    <property type="project" value="UniProtKB-KW"/>
</dbReference>
<evidence type="ECO:0000259" key="9">
    <source>
        <dbReference type="PROSITE" id="PS51669"/>
    </source>
</evidence>
<feature type="domain" description="4Fe-4S Mo/W bis-MGD-type" evidence="9">
    <location>
        <begin position="92"/>
        <end position="148"/>
    </location>
</feature>
<dbReference type="InterPro" id="IPR009010">
    <property type="entry name" value="Asp_de-COase-like_dom_sf"/>
</dbReference>
<dbReference type="Gene3D" id="3.30.200.210">
    <property type="match status" value="1"/>
</dbReference>
<dbReference type="PANTHER" id="PTHR43742">
    <property type="entry name" value="TRIMETHYLAMINE-N-OXIDE REDUCTASE"/>
    <property type="match status" value="1"/>
</dbReference>
<feature type="domain" description="4Fe-4S ferredoxin-type" evidence="8">
    <location>
        <begin position="808"/>
        <end position="838"/>
    </location>
</feature>
<dbReference type="Gene3D" id="3.40.228.10">
    <property type="entry name" value="Dimethylsulfoxide Reductase, domain 2"/>
    <property type="match status" value="1"/>
</dbReference>
<evidence type="ECO:0000313" key="11">
    <source>
        <dbReference type="Proteomes" id="UP000014977"/>
    </source>
</evidence>
<keyword evidence="5" id="KW-0408">Iron</keyword>
<comment type="caution">
    <text evidence="10">The sequence shown here is derived from an EMBL/GenBank/DDBJ whole genome shotgun (WGS) entry which is preliminary data.</text>
</comment>
<keyword evidence="6" id="KW-0411">Iron-sulfur</keyword>
<proteinExistence type="inferred from homology"/>
<dbReference type="InterPro" id="IPR006963">
    <property type="entry name" value="Mopterin_OxRdtase_4Fe-4S_dom"/>
</dbReference>
<evidence type="ECO:0000313" key="10">
    <source>
        <dbReference type="EMBL" id="EPR42392.1"/>
    </source>
</evidence>
<dbReference type="PATRIC" id="fig|1121405.3.peg.1115"/>
<dbReference type="eggNOG" id="COG0437">
    <property type="taxonomic scope" value="Bacteria"/>
</dbReference>
<dbReference type="SUPFAM" id="SSF50692">
    <property type="entry name" value="ADC-like"/>
    <property type="match status" value="1"/>
</dbReference>
<dbReference type="SUPFAM" id="SSF54862">
    <property type="entry name" value="4Fe-4S ferredoxins"/>
    <property type="match status" value="1"/>
</dbReference>
<name>S7TZB2_DESML</name>
<evidence type="ECO:0000256" key="6">
    <source>
        <dbReference type="ARBA" id="ARBA00023014"/>
    </source>
</evidence>
<dbReference type="GO" id="GO:0043546">
    <property type="term" value="F:molybdopterin cofactor binding"/>
    <property type="evidence" value="ECO:0007669"/>
    <property type="project" value="InterPro"/>
</dbReference>
<feature type="region of interest" description="Disordered" evidence="7">
    <location>
        <begin position="1"/>
        <end position="23"/>
    </location>
</feature>
<evidence type="ECO:0000256" key="3">
    <source>
        <dbReference type="ARBA" id="ARBA00022729"/>
    </source>
</evidence>
<comment type="similarity">
    <text evidence="1">Belongs to the prokaryotic molybdopterin-containing oxidoreductase family.</text>
</comment>
<reference evidence="10 11" key="1">
    <citation type="journal article" date="2013" name="Genome Announc.">
        <title>Draft genome sequences for three mercury-methylating, sulfate-reducing bacteria.</title>
        <authorList>
            <person name="Brown S.D."/>
            <person name="Hurt R.A.Jr."/>
            <person name="Gilmour C.C."/>
            <person name="Elias D.A."/>
        </authorList>
    </citation>
    <scope>NUCLEOTIDE SEQUENCE [LARGE SCALE GENOMIC DNA]</scope>
    <source>
        <strain evidence="10 11">DSM 2059</strain>
    </source>
</reference>
<evidence type="ECO:0000256" key="7">
    <source>
        <dbReference type="SAM" id="MobiDB-lite"/>
    </source>
</evidence>
<dbReference type="InterPro" id="IPR006657">
    <property type="entry name" value="MoPterin_dinucl-bd_dom"/>
</dbReference>
<dbReference type="Gene3D" id="2.40.40.20">
    <property type="match status" value="1"/>
</dbReference>
<dbReference type="OrthoDB" id="9789030at2"/>
<dbReference type="RefSeq" id="WP_020876050.1">
    <property type="nucleotide sequence ID" value="NZ_ATHJ01000066.1"/>
</dbReference>
<dbReference type="InterPro" id="IPR006656">
    <property type="entry name" value="Mopterin_OxRdtase"/>
</dbReference>
<dbReference type="AlphaFoldDB" id="S7TZB2"/>